<dbReference type="GeneID" id="108510591"/>
<feature type="non-terminal residue" evidence="6">
    <location>
        <position position="1"/>
    </location>
</feature>
<feature type="domain" description="PAP-associated" evidence="4">
    <location>
        <begin position="1"/>
        <end position="54"/>
    </location>
</feature>
<evidence type="ECO:0000259" key="4">
    <source>
        <dbReference type="Pfam" id="PF03828"/>
    </source>
</evidence>
<feature type="region of interest" description="Disordered" evidence="3">
    <location>
        <begin position="156"/>
        <end position="276"/>
    </location>
</feature>
<dbReference type="Pfam" id="PF03828">
    <property type="entry name" value="PAP_assoc"/>
    <property type="match status" value="1"/>
</dbReference>
<protein>
    <submittedName>
        <fullName evidence="6">Collagen alpha-1(I) chain-like</fullName>
    </submittedName>
</protein>
<reference evidence="6" key="1">
    <citation type="submission" date="2025-08" db="UniProtKB">
        <authorList>
            <consortium name="RefSeq"/>
        </authorList>
    </citation>
    <scope>IDENTIFICATION</scope>
</reference>
<feature type="compositionally biased region" description="Pro residues" evidence="3">
    <location>
        <begin position="409"/>
        <end position="419"/>
    </location>
</feature>
<sequence length="495" mass="49671">SLLAEFFSFFGGLDLPRLLLSPREGRALPRPPPGALGGLRPGPLTLQDPFELSHNVAANVPPRAVSRFGRCCREAAKFCRGPEFRHRPRRSGRPWGVLGLLRPGGGTPERDGGGFAIPLPLRPRGGPGGGPGGFREVCGAVGFVLRDVLGCHCDPGGERGGPGGPEDGEEPPPGPSHAEESPPGAECHLGGGTGPSRGGSGGAGGAEELPVGPSGSPGSGGPLGGAAGGDSRGELGLLQGPSPAPGSKRLRPEAPNGPGIPPGKRPRPPPLLPPSLWSCSVWHRVWRGRRRLRRRLRDPRGGPGGGPGECPGGAQGPGGGPGECPGGAQGPGGGPGECPGGAQGPGGGPGECPGGAQGPGGGPGECPGGAQGPGGGPEDPGGGPGRDPLALERAVTEAIVRGDTGDPLGNPPGTPPGALPEPLLRFQARARRGGSRRDPQVLLRLRPIPDPPPPLFHEFFHFLRSFLPEMVRQRLGMGRGEGGADPPEGGEFCTS</sequence>
<dbReference type="Gene3D" id="1.10.1410.10">
    <property type="match status" value="1"/>
</dbReference>
<feature type="compositionally biased region" description="Pro residues" evidence="3">
    <location>
        <begin position="258"/>
        <end position="273"/>
    </location>
</feature>
<dbReference type="OrthoDB" id="2274644at2759"/>
<evidence type="ECO:0000256" key="1">
    <source>
        <dbReference type="ARBA" id="ARBA00022723"/>
    </source>
</evidence>
<accession>A0A6J0J9X9</accession>
<organism evidence="5 6">
    <name type="scientific">Lepidothrix coronata</name>
    <name type="common">blue-crowned manakin</name>
    <dbReference type="NCBI Taxonomy" id="321398"/>
    <lineage>
        <taxon>Eukaryota</taxon>
        <taxon>Metazoa</taxon>
        <taxon>Chordata</taxon>
        <taxon>Craniata</taxon>
        <taxon>Vertebrata</taxon>
        <taxon>Euteleostomi</taxon>
        <taxon>Archelosauria</taxon>
        <taxon>Archosauria</taxon>
        <taxon>Dinosauria</taxon>
        <taxon>Saurischia</taxon>
        <taxon>Theropoda</taxon>
        <taxon>Coelurosauria</taxon>
        <taxon>Aves</taxon>
        <taxon>Neognathae</taxon>
        <taxon>Neoaves</taxon>
        <taxon>Telluraves</taxon>
        <taxon>Australaves</taxon>
        <taxon>Passeriformes</taxon>
        <taxon>Pipridae</taxon>
        <taxon>Lepidothrix</taxon>
    </lineage>
</organism>
<feature type="region of interest" description="Disordered" evidence="3">
    <location>
        <begin position="294"/>
        <end position="422"/>
    </location>
</feature>
<dbReference type="RefSeq" id="XP_017695748.1">
    <property type="nucleotide sequence ID" value="XM_017840259.1"/>
</dbReference>
<dbReference type="Proteomes" id="UP000504624">
    <property type="component" value="Unplaced"/>
</dbReference>
<feature type="compositionally biased region" description="Gly residues" evidence="3">
    <location>
        <begin position="301"/>
        <end position="385"/>
    </location>
</feature>
<evidence type="ECO:0000256" key="2">
    <source>
        <dbReference type="ARBA" id="ARBA00022842"/>
    </source>
</evidence>
<feature type="compositionally biased region" description="Gly residues" evidence="3">
    <location>
        <begin position="189"/>
        <end position="205"/>
    </location>
</feature>
<keyword evidence="2" id="KW-0460">Magnesium</keyword>
<keyword evidence="5" id="KW-1185">Reference proteome</keyword>
<feature type="compositionally biased region" description="Gly residues" evidence="3">
    <location>
        <begin position="215"/>
        <end position="230"/>
    </location>
</feature>
<proteinExistence type="predicted"/>
<gene>
    <name evidence="6" type="primary">LOC108510591</name>
</gene>
<name>A0A6J0J9X9_9PASS</name>
<keyword evidence="1" id="KW-0479">Metal-binding</keyword>
<evidence type="ECO:0000313" key="6">
    <source>
        <dbReference type="RefSeq" id="XP_017695748.1"/>
    </source>
</evidence>
<dbReference type="SUPFAM" id="SSF81631">
    <property type="entry name" value="PAP/OAS1 substrate-binding domain"/>
    <property type="match status" value="1"/>
</dbReference>
<dbReference type="GO" id="GO:0046872">
    <property type="term" value="F:metal ion binding"/>
    <property type="evidence" value="ECO:0007669"/>
    <property type="project" value="UniProtKB-KW"/>
</dbReference>
<evidence type="ECO:0000313" key="5">
    <source>
        <dbReference type="Proteomes" id="UP000504624"/>
    </source>
</evidence>
<feature type="region of interest" description="Disordered" evidence="3">
    <location>
        <begin position="103"/>
        <end position="128"/>
    </location>
</feature>
<evidence type="ECO:0000256" key="3">
    <source>
        <dbReference type="SAM" id="MobiDB-lite"/>
    </source>
</evidence>
<dbReference type="InterPro" id="IPR002058">
    <property type="entry name" value="PAP_assoc"/>
</dbReference>
<dbReference type="AlphaFoldDB" id="A0A6J0J9X9"/>